<dbReference type="OrthoDB" id="9823955at2"/>
<evidence type="ECO:0000313" key="2">
    <source>
        <dbReference type="Proteomes" id="UP000005801"/>
    </source>
</evidence>
<keyword evidence="2" id="KW-1185">Reference proteome</keyword>
<proteinExistence type="predicted"/>
<gene>
    <name evidence="1" type="ORF">PPSIR1_30811</name>
</gene>
<dbReference type="EMBL" id="ABCS01000051">
    <property type="protein sequence ID" value="EDM77163.1"/>
    <property type="molecule type" value="Genomic_DNA"/>
</dbReference>
<dbReference type="Proteomes" id="UP000005801">
    <property type="component" value="Unassembled WGS sequence"/>
</dbReference>
<dbReference type="STRING" id="391625.PPSIR1_30811"/>
<sequence>MNREFLVDKAVDFVLIFVGLYAATAVQGLQDKRAERDEYVSMLKDFKRELTTNLEQESSIVKDLGPITVDQDPPEIGGMRDTFDAYFKELHEDEDIVHCLHSEFTVEGGLDEAGRAKCHELYSTFLHHHEQPDANFDFTPVVLTPFYRYEVWQMYLANGVRIFQNKELAVKIGEIYNNARLIEKQVAEIESVYNDQFMKQVGKTAATDLQLAELVEDEEAEHGLSPQRKQLLDRVEEHIKDEHYEVKEIKLVLEMNVERMKSTVLLMRGEIEAVQAEIDAELAAVER</sequence>
<protein>
    <submittedName>
        <fullName evidence="1">Uncharacterized protein</fullName>
    </submittedName>
</protein>
<reference evidence="1 2" key="1">
    <citation type="submission" date="2007-06" db="EMBL/GenBank/DDBJ databases">
        <authorList>
            <person name="Shimkets L."/>
            <person name="Ferriera S."/>
            <person name="Johnson J."/>
            <person name="Kravitz S."/>
            <person name="Beeson K."/>
            <person name="Sutton G."/>
            <person name="Rogers Y.-H."/>
            <person name="Friedman R."/>
            <person name="Frazier M."/>
            <person name="Venter J.C."/>
        </authorList>
    </citation>
    <scope>NUCLEOTIDE SEQUENCE [LARGE SCALE GENOMIC DNA]</scope>
    <source>
        <strain evidence="1 2">SIR-1</strain>
    </source>
</reference>
<organism evidence="1 2">
    <name type="scientific">Plesiocystis pacifica SIR-1</name>
    <dbReference type="NCBI Taxonomy" id="391625"/>
    <lineage>
        <taxon>Bacteria</taxon>
        <taxon>Pseudomonadati</taxon>
        <taxon>Myxococcota</taxon>
        <taxon>Polyangia</taxon>
        <taxon>Nannocystales</taxon>
        <taxon>Nannocystaceae</taxon>
        <taxon>Plesiocystis</taxon>
    </lineage>
</organism>
<dbReference type="RefSeq" id="WP_006973717.1">
    <property type="nucleotide sequence ID" value="NZ_ABCS01000051.1"/>
</dbReference>
<dbReference type="AlphaFoldDB" id="A6GAH5"/>
<evidence type="ECO:0000313" key="1">
    <source>
        <dbReference type="EMBL" id="EDM77163.1"/>
    </source>
</evidence>
<name>A6GAH5_9BACT</name>
<accession>A6GAH5</accession>
<comment type="caution">
    <text evidence="1">The sequence shown here is derived from an EMBL/GenBank/DDBJ whole genome shotgun (WGS) entry which is preliminary data.</text>
</comment>